<dbReference type="InterPro" id="IPR019052">
    <property type="entry name" value="DUF2383"/>
</dbReference>
<accession>A0ABV7HTW8</accession>
<gene>
    <name evidence="2" type="ORF">ACFOEB_06155</name>
</gene>
<dbReference type="RefSeq" id="WP_339614940.1">
    <property type="nucleotide sequence ID" value="NZ_AP031500.1"/>
</dbReference>
<dbReference type="Proteomes" id="UP001595548">
    <property type="component" value="Unassembled WGS sequence"/>
</dbReference>
<keyword evidence="3" id="KW-1185">Reference proteome</keyword>
<evidence type="ECO:0000313" key="3">
    <source>
        <dbReference type="Proteomes" id="UP001595548"/>
    </source>
</evidence>
<dbReference type="InterPro" id="IPR012347">
    <property type="entry name" value="Ferritin-like"/>
</dbReference>
<proteinExistence type="predicted"/>
<comment type="caution">
    <text evidence="2">The sequence shown here is derived from an EMBL/GenBank/DDBJ whole genome shotgun (WGS) entry which is preliminary data.</text>
</comment>
<name>A0ABV7HTW8_9GAMM</name>
<dbReference type="EMBL" id="JBHRTL010000006">
    <property type="protein sequence ID" value="MFC3154782.1"/>
    <property type="molecule type" value="Genomic_DNA"/>
</dbReference>
<evidence type="ECO:0000259" key="1">
    <source>
        <dbReference type="Pfam" id="PF09537"/>
    </source>
</evidence>
<feature type="domain" description="DUF2383" evidence="1">
    <location>
        <begin position="15"/>
        <end position="118"/>
    </location>
</feature>
<organism evidence="2 3">
    <name type="scientific">Gilvimarinus japonicus</name>
    <dbReference type="NCBI Taxonomy" id="1796469"/>
    <lineage>
        <taxon>Bacteria</taxon>
        <taxon>Pseudomonadati</taxon>
        <taxon>Pseudomonadota</taxon>
        <taxon>Gammaproteobacteria</taxon>
        <taxon>Cellvibrionales</taxon>
        <taxon>Cellvibrionaceae</taxon>
        <taxon>Gilvimarinus</taxon>
    </lineage>
</organism>
<dbReference type="Gene3D" id="1.20.1260.10">
    <property type="match status" value="1"/>
</dbReference>
<sequence>MRITHEKVKSEFLTDDLNDLIRRHHDLLQSYQDAWDKVRAPSLRRVFDSLVRGHERSIESLSEVVKAHHDDVSEGPDLGAVPARMRVIFGQLLSDGAVVQAMLSNEQKLLRKYTAAINTIVYLPEFEQVLVKNRLDTQKRLARLELVIGLDD</sequence>
<dbReference type="Pfam" id="PF09537">
    <property type="entry name" value="DUF2383"/>
    <property type="match status" value="1"/>
</dbReference>
<reference evidence="3" key="1">
    <citation type="journal article" date="2019" name="Int. J. Syst. Evol. Microbiol.">
        <title>The Global Catalogue of Microorganisms (GCM) 10K type strain sequencing project: providing services to taxonomists for standard genome sequencing and annotation.</title>
        <authorList>
            <consortium name="The Broad Institute Genomics Platform"/>
            <consortium name="The Broad Institute Genome Sequencing Center for Infectious Disease"/>
            <person name="Wu L."/>
            <person name="Ma J."/>
        </authorList>
    </citation>
    <scope>NUCLEOTIDE SEQUENCE [LARGE SCALE GENOMIC DNA]</scope>
    <source>
        <strain evidence="3">KCTC 52141</strain>
    </source>
</reference>
<protein>
    <submittedName>
        <fullName evidence="2">DUF2383 domain-containing protein</fullName>
    </submittedName>
</protein>
<evidence type="ECO:0000313" key="2">
    <source>
        <dbReference type="EMBL" id="MFC3154782.1"/>
    </source>
</evidence>